<proteinExistence type="predicted"/>
<dbReference type="EMBL" id="CP013615">
    <property type="protein sequence ID" value="AMN31166.1"/>
    <property type="molecule type" value="Genomic_DNA"/>
</dbReference>
<evidence type="ECO:0000313" key="2">
    <source>
        <dbReference type="Proteomes" id="UP000070260"/>
    </source>
</evidence>
<dbReference type="Proteomes" id="UP000070260">
    <property type="component" value="Plasmid pJFP838A"/>
</dbReference>
<dbReference type="RefSeq" id="WP_061429758.1">
    <property type="nucleotide sequence ID" value="NZ_CATNZX010000001.1"/>
</dbReference>
<dbReference type="AlphaFoldDB" id="A0A140GRK7"/>
<evidence type="ECO:0000313" key="1">
    <source>
        <dbReference type="EMBL" id="AMN31166.1"/>
    </source>
</evidence>
<accession>A0A140GRK7</accession>
<name>A0A140GRK7_CLOPF</name>
<protein>
    <submittedName>
        <fullName evidence="1">Uncharacterized protein</fullName>
    </submittedName>
</protein>
<geneLocation type="plasmid" evidence="1 2">
    <name>pJFP838A</name>
</geneLocation>
<keyword evidence="1" id="KW-0614">Plasmid</keyword>
<dbReference type="PATRIC" id="fig|1502.177.peg.3458"/>
<sequence>MNISKSIEKLLLTDSRTKKYMISLFFDKKYKSFQVLLHLKHGGTIELKVGDWLIDFSSFDKAKFWIKNCQDYFVFLDEDKPILNNAEWSIYQNEQKAKLENNISFKKRLNFRI</sequence>
<organism evidence="1 2">
    <name type="scientific">Clostridium perfringens</name>
    <dbReference type="NCBI Taxonomy" id="1502"/>
    <lineage>
        <taxon>Bacteria</taxon>
        <taxon>Bacillati</taxon>
        <taxon>Bacillota</taxon>
        <taxon>Clostridia</taxon>
        <taxon>Eubacteriales</taxon>
        <taxon>Clostridiaceae</taxon>
        <taxon>Clostridium</taxon>
    </lineage>
</organism>
<gene>
    <name evidence="1" type="ORF">JFP838_pA0250</name>
</gene>
<reference evidence="1 2" key="1">
    <citation type="journal article" date="2016" name="PLoS ONE">
        <title>Plasmid Characterization and Chromosome Analysis of Two netF+ Clostridium perfringens Isolates Associated with Foal and Canine Necrotizing Enteritis.</title>
        <authorList>
            <person name="Mehdizadeh Gohari I."/>
            <person name="Kropinski A.M."/>
            <person name="Weese S.J."/>
            <person name="Parreira V.R."/>
            <person name="Whitehead A.E."/>
            <person name="Boerlin P."/>
            <person name="Prescott J.F."/>
        </authorList>
    </citation>
    <scope>NUCLEOTIDE SEQUENCE [LARGE SCALE GENOMIC DNA]</scope>
    <source>
        <strain evidence="1 2">JP838</strain>
        <plasmid evidence="2">Plasmid pJFP838A</plasmid>
    </source>
</reference>